<reference evidence="8 9" key="1">
    <citation type="submission" date="2019-10" db="EMBL/GenBank/DDBJ databases">
        <title>Streptomyces smaragdinus sp. nov. and Streptomyces fabii sp. nov., isolated from the gut of fungus growing-termite Macrotermes natalensis.</title>
        <authorList>
            <person name="Schwitalla J."/>
            <person name="Benndorf R."/>
            <person name="Martin K."/>
            <person name="De Beer W."/>
            <person name="Kaster A.-K."/>
            <person name="Vollmers J."/>
            <person name="Poulsen M."/>
            <person name="Beemelmanns C."/>
        </authorList>
    </citation>
    <scope>NUCLEOTIDE SEQUENCE [LARGE SCALE GENOMIC DNA]</scope>
    <source>
        <strain evidence="8 9">RB5</strain>
    </source>
</reference>
<dbReference type="GO" id="GO:0004252">
    <property type="term" value="F:serine-type endopeptidase activity"/>
    <property type="evidence" value="ECO:0007669"/>
    <property type="project" value="InterPro"/>
</dbReference>
<dbReference type="EMBL" id="WEGJ01000002">
    <property type="protein sequence ID" value="MQY10783.1"/>
    <property type="molecule type" value="Genomic_DNA"/>
</dbReference>
<keyword evidence="3 8" id="KW-0378">Hydrolase</keyword>
<dbReference type="InterPro" id="IPR009003">
    <property type="entry name" value="Peptidase_S1_PA"/>
</dbReference>
<sequence length="221" mass="22130">MRPNIRPLSSVVVGLLLTALAVIVPAGDAVAAGAVRGGDTLYGDAGTVCRVGFNARGGTASYGIVPGHCASASSTWYADPNRTVQVGVTAGFRFPLDDFGVVRYTNPTLSYPGEVNAGGLGVVDITGAANPVVGQSLCHVGKLTGIHCGLVVSVNATVSYPEGTVTGLFRSNICSDPGDAGGPAFSGTTALGVIVGGSSGSCATYYQPIVEILAAYGLTIY</sequence>
<dbReference type="CDD" id="cd21112">
    <property type="entry name" value="alphaLP-like"/>
    <property type="match status" value="1"/>
</dbReference>
<evidence type="ECO:0000256" key="3">
    <source>
        <dbReference type="ARBA" id="ARBA00022801"/>
    </source>
</evidence>
<comment type="caution">
    <text evidence="8">The sequence shown here is derived from an EMBL/GenBank/DDBJ whole genome shotgun (WGS) entry which is preliminary data.</text>
</comment>
<feature type="disulfide bond" evidence="6">
    <location>
        <begin position="174"/>
        <end position="202"/>
    </location>
</feature>
<dbReference type="OrthoDB" id="8781117at2"/>
<dbReference type="RefSeq" id="WP_153450121.1">
    <property type="nucleotide sequence ID" value="NZ_WEGJ01000002.1"/>
</dbReference>
<gene>
    <name evidence="8" type="primary">sprB_1</name>
    <name evidence="8" type="ORF">SRB5_08960</name>
</gene>
<protein>
    <submittedName>
        <fullName evidence="8">Streptogrisin-B</fullName>
        <ecNumber evidence="8">3.4.21.81</ecNumber>
    </submittedName>
</protein>
<dbReference type="InterPro" id="IPR001316">
    <property type="entry name" value="Pept_S1A_streptogrisin"/>
</dbReference>
<dbReference type="PRINTS" id="PR00861">
    <property type="entry name" value="ALYTICPTASE"/>
</dbReference>
<keyword evidence="4" id="KW-0720">Serine protease</keyword>
<accession>A0A7K0CBL6</accession>
<proteinExistence type="inferred from homology"/>
<dbReference type="PIRSF" id="PIRSF001134">
    <property type="entry name" value="Streptogrisin"/>
    <property type="match status" value="1"/>
</dbReference>
<organism evidence="8 9">
    <name type="scientific">Streptomyces smaragdinus</name>
    <dbReference type="NCBI Taxonomy" id="2585196"/>
    <lineage>
        <taxon>Bacteria</taxon>
        <taxon>Bacillati</taxon>
        <taxon>Actinomycetota</taxon>
        <taxon>Actinomycetes</taxon>
        <taxon>Kitasatosporales</taxon>
        <taxon>Streptomycetaceae</taxon>
        <taxon>Streptomyces</taxon>
    </lineage>
</organism>
<evidence type="ECO:0000256" key="2">
    <source>
        <dbReference type="ARBA" id="ARBA00022670"/>
    </source>
</evidence>
<evidence type="ECO:0000256" key="4">
    <source>
        <dbReference type="ARBA" id="ARBA00022825"/>
    </source>
</evidence>
<feature type="disulfide bond" evidence="6">
    <location>
        <begin position="49"/>
        <end position="69"/>
    </location>
</feature>
<comment type="similarity">
    <text evidence="1">Belongs to the peptidase S1 family.</text>
</comment>
<feature type="signal peptide" evidence="7">
    <location>
        <begin position="1"/>
        <end position="31"/>
    </location>
</feature>
<keyword evidence="2" id="KW-0645">Protease</keyword>
<dbReference type="InterPro" id="IPR043504">
    <property type="entry name" value="Peptidase_S1_PA_chymotrypsin"/>
</dbReference>
<feature type="chain" id="PRO_5029722772" evidence="7">
    <location>
        <begin position="32"/>
        <end position="221"/>
    </location>
</feature>
<keyword evidence="9" id="KW-1185">Reference proteome</keyword>
<dbReference type="AlphaFoldDB" id="A0A7K0CBL6"/>
<keyword evidence="7" id="KW-0732">Signal</keyword>
<name>A0A7K0CBL6_9ACTN</name>
<evidence type="ECO:0000313" key="9">
    <source>
        <dbReference type="Proteomes" id="UP000466345"/>
    </source>
</evidence>
<evidence type="ECO:0000313" key="8">
    <source>
        <dbReference type="EMBL" id="MQY10783.1"/>
    </source>
</evidence>
<evidence type="ECO:0000256" key="1">
    <source>
        <dbReference type="ARBA" id="ARBA00007664"/>
    </source>
</evidence>
<dbReference type="GO" id="GO:0006508">
    <property type="term" value="P:proteolysis"/>
    <property type="evidence" value="ECO:0007669"/>
    <property type="project" value="UniProtKB-KW"/>
</dbReference>
<dbReference type="SUPFAM" id="SSF50494">
    <property type="entry name" value="Trypsin-like serine proteases"/>
    <property type="match status" value="1"/>
</dbReference>
<dbReference type="Gene3D" id="2.40.10.10">
    <property type="entry name" value="Trypsin-like serine proteases"/>
    <property type="match status" value="2"/>
</dbReference>
<evidence type="ECO:0000256" key="5">
    <source>
        <dbReference type="ARBA" id="ARBA00023157"/>
    </source>
</evidence>
<feature type="disulfide bond" evidence="6">
    <location>
        <begin position="138"/>
        <end position="148"/>
    </location>
</feature>
<dbReference type="EC" id="3.4.21.81" evidence="8"/>
<keyword evidence="5 6" id="KW-1015">Disulfide bond</keyword>
<evidence type="ECO:0000256" key="6">
    <source>
        <dbReference type="PIRSR" id="PIRSR001134-2"/>
    </source>
</evidence>
<evidence type="ECO:0000256" key="7">
    <source>
        <dbReference type="SAM" id="SignalP"/>
    </source>
</evidence>
<dbReference type="Proteomes" id="UP000466345">
    <property type="component" value="Unassembled WGS sequence"/>
</dbReference>